<proteinExistence type="predicted"/>
<dbReference type="Pfam" id="PF26650">
    <property type="entry name" value="DUF8215"/>
    <property type="match status" value="1"/>
</dbReference>
<dbReference type="AlphaFoldDB" id="L0K4S7"/>
<evidence type="ECO:0000259" key="3">
    <source>
        <dbReference type="Pfam" id="PF26650"/>
    </source>
</evidence>
<feature type="region of interest" description="Disordered" evidence="1">
    <location>
        <begin position="1"/>
        <end position="20"/>
    </location>
</feature>
<name>L0K4S7_9EURY</name>
<protein>
    <recommendedName>
        <fullName evidence="3">DUF8215 domain-containing protein</fullName>
    </recommendedName>
</protein>
<evidence type="ECO:0000256" key="2">
    <source>
        <dbReference type="SAM" id="Phobius"/>
    </source>
</evidence>
<reference evidence="4 5" key="1">
    <citation type="submission" date="2012-11" db="EMBL/GenBank/DDBJ databases">
        <title>FINISHED of Natronococcus occultus SP4, DSM 3396.</title>
        <authorList>
            <consortium name="DOE Joint Genome Institute"/>
            <person name="Eisen J."/>
            <person name="Huntemann M."/>
            <person name="Wei C.-L."/>
            <person name="Han J."/>
            <person name="Detter J.C."/>
            <person name="Han C."/>
            <person name="Tapia R."/>
            <person name="Chen A."/>
            <person name="Kyrpides N."/>
            <person name="Mavromatis K."/>
            <person name="Markowitz V."/>
            <person name="Szeto E."/>
            <person name="Ivanova N."/>
            <person name="Mikhailova N."/>
            <person name="Ovchinnikova G."/>
            <person name="Pagani I."/>
            <person name="Pati A."/>
            <person name="Goodwin L."/>
            <person name="Nordberg H.P."/>
            <person name="Cantor M.N."/>
            <person name="Hua S.X."/>
            <person name="Woyke T."/>
            <person name="Eisen J."/>
            <person name="Klenk H.-P."/>
            <person name="Klenk H.-P."/>
        </authorList>
    </citation>
    <scope>NUCLEOTIDE SEQUENCE [LARGE SCALE GENOMIC DNA]</scope>
    <source>
        <strain evidence="4 5">SP4</strain>
    </source>
</reference>
<dbReference type="KEGG" id="nou:Natoc_3859"/>
<dbReference type="InterPro" id="IPR058528">
    <property type="entry name" value="DUF8215"/>
</dbReference>
<feature type="transmembrane region" description="Helical" evidence="2">
    <location>
        <begin position="46"/>
        <end position="66"/>
    </location>
</feature>
<keyword evidence="5" id="KW-1185">Reference proteome</keyword>
<feature type="domain" description="DUF8215" evidence="3">
    <location>
        <begin position="38"/>
        <end position="167"/>
    </location>
</feature>
<dbReference type="EMBL" id="CP003929">
    <property type="protein sequence ID" value="AGB39560.1"/>
    <property type="molecule type" value="Genomic_DNA"/>
</dbReference>
<dbReference type="STRING" id="694430.Natoc_3859"/>
<feature type="transmembrane region" description="Helical" evidence="2">
    <location>
        <begin position="145"/>
        <end position="165"/>
    </location>
</feature>
<evidence type="ECO:0000313" key="5">
    <source>
        <dbReference type="Proteomes" id="UP000010878"/>
    </source>
</evidence>
<organism evidence="4 5">
    <name type="scientific">Natronococcus occultus SP4</name>
    <dbReference type="NCBI Taxonomy" id="694430"/>
    <lineage>
        <taxon>Archaea</taxon>
        <taxon>Methanobacteriati</taxon>
        <taxon>Methanobacteriota</taxon>
        <taxon>Stenosarchaea group</taxon>
        <taxon>Halobacteria</taxon>
        <taxon>Halobacteriales</taxon>
        <taxon>Natrialbaceae</taxon>
        <taxon>Natronococcus</taxon>
    </lineage>
</organism>
<dbReference type="GeneID" id="14402870"/>
<evidence type="ECO:0000256" key="1">
    <source>
        <dbReference type="SAM" id="MobiDB-lite"/>
    </source>
</evidence>
<sequence>MGRDRRNRPPGRRTRPAETRTRRSWYGYGKLATVEKSRFGCFLHDVTSIFGEVSILGLPALLLVAMTDPASGAVVTGAALVAWIVMVIVGALVRGGWIRPLGTETLGWVTLSAALIGLRLGYYNAVLLLGGYGGALLGTVLGTTWIAPVAAAAIGAGAMLAFPALGERVARARRQ</sequence>
<evidence type="ECO:0000313" key="4">
    <source>
        <dbReference type="EMBL" id="AGB39560.1"/>
    </source>
</evidence>
<dbReference type="HOGENOM" id="CLU_1529277_0_0_2"/>
<dbReference type="Proteomes" id="UP000010878">
    <property type="component" value="Chromosome"/>
</dbReference>
<dbReference type="RefSeq" id="WP_015322994.1">
    <property type="nucleotide sequence ID" value="NC_019974.1"/>
</dbReference>
<keyword evidence="2" id="KW-0812">Transmembrane</keyword>
<feature type="compositionally biased region" description="Basic residues" evidence="1">
    <location>
        <begin position="1"/>
        <end position="14"/>
    </location>
</feature>
<keyword evidence="2" id="KW-1133">Transmembrane helix</keyword>
<feature type="transmembrane region" description="Helical" evidence="2">
    <location>
        <begin position="105"/>
        <end position="125"/>
    </location>
</feature>
<dbReference type="OrthoDB" id="211656at2157"/>
<keyword evidence="2" id="KW-0472">Membrane</keyword>
<feature type="transmembrane region" description="Helical" evidence="2">
    <location>
        <begin position="72"/>
        <end position="93"/>
    </location>
</feature>
<accession>L0K4S7</accession>
<dbReference type="eggNOG" id="ENOG502N5DZ">
    <property type="taxonomic scope" value="Archaea"/>
</dbReference>
<gene>
    <name evidence="4" type="ORF">Natoc_3859</name>
</gene>